<dbReference type="RefSeq" id="WP_064094960.1">
    <property type="nucleotide sequence ID" value="NZ_JACSPT010000001.1"/>
</dbReference>
<reference evidence="1 2" key="1">
    <citation type="submission" date="2020-08" db="EMBL/GenBank/DDBJ databases">
        <title>A Genomic Blueprint of the Chicken Gut Microbiome.</title>
        <authorList>
            <person name="Gilroy R."/>
            <person name="Ravi A."/>
            <person name="Getino M."/>
            <person name="Pursley I."/>
            <person name="Horton D.L."/>
            <person name="Alikhan N.-F."/>
            <person name="Baker D."/>
            <person name="Gharbi K."/>
            <person name="Hall N."/>
            <person name="Watson M."/>
            <person name="Adriaenssens E.M."/>
            <person name="Foster-Nyarko E."/>
            <person name="Jarju S."/>
            <person name="Secka A."/>
            <person name="Antonio M."/>
            <person name="Oren A."/>
            <person name="Chaudhuri R."/>
            <person name="La Ragione R.M."/>
            <person name="Hildebrand F."/>
            <person name="Pallen M.J."/>
        </authorList>
    </citation>
    <scope>NUCLEOTIDE SEQUENCE [LARGE SCALE GENOMIC DNA]</scope>
    <source>
        <strain evidence="1 2">Sa1BUA6</strain>
    </source>
</reference>
<dbReference type="Proteomes" id="UP000621930">
    <property type="component" value="Unassembled WGS sequence"/>
</dbReference>
<organism evidence="1 2">
    <name type="scientific">Acinetobacter pecorum</name>
    <dbReference type="NCBI Taxonomy" id="2762215"/>
    <lineage>
        <taxon>Bacteria</taxon>
        <taxon>Pseudomonadati</taxon>
        <taxon>Pseudomonadota</taxon>
        <taxon>Gammaproteobacteria</taxon>
        <taxon>Moraxellales</taxon>
        <taxon>Moraxellaceae</taxon>
        <taxon>Acinetobacter</taxon>
    </lineage>
</organism>
<name>A0ABR8VSM4_9GAMM</name>
<protein>
    <submittedName>
        <fullName evidence="1">Uncharacterized protein</fullName>
    </submittedName>
</protein>
<accession>A0ABR8VSM4</accession>
<dbReference type="EMBL" id="JACSPT010000001">
    <property type="protein sequence ID" value="MBD8007758.1"/>
    <property type="molecule type" value="Genomic_DNA"/>
</dbReference>
<proteinExistence type="predicted"/>
<gene>
    <name evidence="1" type="ORF">H9629_00105</name>
</gene>
<comment type="caution">
    <text evidence="1">The sequence shown here is derived from an EMBL/GenBank/DDBJ whole genome shotgun (WGS) entry which is preliminary data.</text>
</comment>
<evidence type="ECO:0000313" key="1">
    <source>
        <dbReference type="EMBL" id="MBD8007758.1"/>
    </source>
</evidence>
<evidence type="ECO:0000313" key="2">
    <source>
        <dbReference type="Proteomes" id="UP000621930"/>
    </source>
</evidence>
<sequence length="59" mass="6676">MHELQALLQGKIPPQAISVDFLIEMAERHTNLNSAEYKLIELAVNMILAHTLDQALQHL</sequence>
<keyword evidence="2" id="KW-1185">Reference proteome</keyword>